<evidence type="ECO:0000256" key="5">
    <source>
        <dbReference type="SAM" id="MobiDB-lite"/>
    </source>
</evidence>
<evidence type="ECO:0000256" key="2">
    <source>
        <dbReference type="ARBA" id="ARBA00023015"/>
    </source>
</evidence>
<reference evidence="7 8" key="1">
    <citation type="submission" date="2024-09" db="EMBL/GenBank/DDBJ databases">
        <authorList>
            <person name="Sun Q."/>
            <person name="Mori K."/>
        </authorList>
    </citation>
    <scope>NUCLEOTIDE SEQUENCE [LARGE SCALE GENOMIC DNA]</scope>
    <source>
        <strain evidence="7 8">JCM 1342</strain>
    </source>
</reference>
<comment type="similarity">
    <text evidence="1">Belongs to the LysR transcriptional regulatory family.</text>
</comment>
<dbReference type="EMBL" id="JBHMBE010000001">
    <property type="protein sequence ID" value="MFB9644869.1"/>
    <property type="molecule type" value="Genomic_DNA"/>
</dbReference>
<dbReference type="InterPro" id="IPR005119">
    <property type="entry name" value="LysR_subst-bd"/>
</dbReference>
<dbReference type="SUPFAM" id="SSF53850">
    <property type="entry name" value="Periplasmic binding protein-like II"/>
    <property type="match status" value="1"/>
</dbReference>
<dbReference type="Gene3D" id="3.40.190.10">
    <property type="entry name" value="Periplasmic binding protein-like II"/>
    <property type="match status" value="2"/>
</dbReference>
<keyword evidence="8" id="KW-1185">Reference proteome</keyword>
<evidence type="ECO:0000259" key="6">
    <source>
        <dbReference type="Pfam" id="PF03466"/>
    </source>
</evidence>
<dbReference type="CDD" id="cd08414">
    <property type="entry name" value="PBP2_LTTR_aromatics_like"/>
    <property type="match status" value="1"/>
</dbReference>
<proteinExistence type="inferred from homology"/>
<evidence type="ECO:0000256" key="1">
    <source>
        <dbReference type="ARBA" id="ARBA00009437"/>
    </source>
</evidence>
<evidence type="ECO:0000313" key="8">
    <source>
        <dbReference type="Proteomes" id="UP001589611"/>
    </source>
</evidence>
<evidence type="ECO:0000313" key="7">
    <source>
        <dbReference type="EMBL" id="MFB9644869.1"/>
    </source>
</evidence>
<feature type="region of interest" description="Disordered" evidence="5">
    <location>
        <begin position="1"/>
        <end position="49"/>
    </location>
</feature>
<dbReference type="PANTHER" id="PTHR30346:SF0">
    <property type="entry name" value="HCA OPERON TRANSCRIPTIONAL ACTIVATOR HCAR"/>
    <property type="match status" value="1"/>
</dbReference>
<keyword evidence="4" id="KW-0804">Transcription</keyword>
<dbReference type="PANTHER" id="PTHR30346">
    <property type="entry name" value="TRANSCRIPTIONAL DUAL REGULATOR HCAR-RELATED"/>
    <property type="match status" value="1"/>
</dbReference>
<evidence type="ECO:0000256" key="4">
    <source>
        <dbReference type="ARBA" id="ARBA00023163"/>
    </source>
</evidence>
<dbReference type="Proteomes" id="UP001589611">
    <property type="component" value="Unassembled WGS sequence"/>
</dbReference>
<protein>
    <submittedName>
        <fullName evidence="7">LysR family substrate-binding domain-containing protein</fullName>
    </submittedName>
</protein>
<gene>
    <name evidence="7" type="ORF">ACFFPJ_03550</name>
</gene>
<keyword evidence="3" id="KW-0238">DNA-binding</keyword>
<sequence length="247" mass="25942">MAKSGGSRGRSGRPAGSARPARRNRAAVPQRTAKAKTPKAVTPAPPPPPAAARFVLGAIPGATLGGWVDAWRERMPRTELQLHPLDFATQRTALLEQGLDAAVVRLPIDTDGLSVIPLYDETAVVVTSAESHLTAADELEMGDLAGEILIVPRDDVLGPVVPGAASATFAPPEDTEQAIATVAAGVGIIIVPMSLARLHRRKDAAYRPLRDGPTSTVALVWPTERTTPEVEAFIGIVRGRTPNSSRG</sequence>
<evidence type="ECO:0000256" key="3">
    <source>
        <dbReference type="ARBA" id="ARBA00023125"/>
    </source>
</evidence>
<dbReference type="RefSeq" id="WP_344711663.1">
    <property type="nucleotide sequence ID" value="NZ_BAAAWH010000001.1"/>
</dbReference>
<feature type="domain" description="LysR substrate-binding" evidence="6">
    <location>
        <begin position="61"/>
        <end position="239"/>
    </location>
</feature>
<keyword evidence="2" id="KW-0805">Transcription regulation</keyword>
<comment type="caution">
    <text evidence="7">The sequence shown here is derived from an EMBL/GenBank/DDBJ whole genome shotgun (WGS) entry which is preliminary data.</text>
</comment>
<dbReference type="Pfam" id="PF03466">
    <property type="entry name" value="LysR_substrate"/>
    <property type="match status" value="1"/>
</dbReference>
<name>A0ABV5SWZ4_9MICO</name>
<organism evidence="7 8">
    <name type="scientific">Microbacterium terregens</name>
    <dbReference type="NCBI Taxonomy" id="69363"/>
    <lineage>
        <taxon>Bacteria</taxon>
        <taxon>Bacillati</taxon>
        <taxon>Actinomycetota</taxon>
        <taxon>Actinomycetes</taxon>
        <taxon>Micrococcales</taxon>
        <taxon>Microbacteriaceae</taxon>
        <taxon>Microbacterium</taxon>
    </lineage>
</organism>
<accession>A0ABV5SWZ4</accession>